<dbReference type="InterPro" id="IPR056862">
    <property type="entry name" value="VWA7_N"/>
</dbReference>
<evidence type="ECO:0000259" key="1">
    <source>
        <dbReference type="Pfam" id="PF25107"/>
    </source>
</evidence>
<sequence>MSFPDASGKDPRRPRSSLCLAALAAAGLVACSTPGPLAPVPAYPGLRLGPRATGLAVEESDGITFDQAPFSASEHQWMTAEIECSDWLNEAHYHQDTRAQGSSSAHFDNCDFGGALRLIAAEVQAAKASAARGQREEAVKALGRAMHAIQDFYAHSNYVELMEQEHPGDRSAVRPLRLWTEEGRKKVAELAAGRLDGRPLASGERLVSGVAWWGSPKWCPDGARSHGALAKDSLDMENGKVRSPRAWGGTRFHAARALAQAESIAFLWETVVRWPELRGSCGRAVAIITLLDGRREKRP</sequence>
<proteinExistence type="predicted"/>
<organism evidence="2 3">
    <name type="scientific">Sorangium cellulosum</name>
    <name type="common">Polyangium cellulosum</name>
    <dbReference type="NCBI Taxonomy" id="56"/>
    <lineage>
        <taxon>Bacteria</taxon>
        <taxon>Pseudomonadati</taxon>
        <taxon>Myxococcota</taxon>
        <taxon>Polyangia</taxon>
        <taxon>Polyangiales</taxon>
        <taxon>Polyangiaceae</taxon>
        <taxon>Sorangium</taxon>
    </lineage>
</organism>
<name>A0A2L0F9H1_SORCE</name>
<dbReference type="Proteomes" id="UP000238348">
    <property type="component" value="Chromosome"/>
</dbReference>
<protein>
    <recommendedName>
        <fullName evidence="1">VWA7 N-terminal domain-containing protein</fullName>
    </recommendedName>
</protein>
<reference evidence="2 3" key="1">
    <citation type="submission" date="2015-09" db="EMBL/GenBank/DDBJ databases">
        <title>Sorangium comparison.</title>
        <authorList>
            <person name="Zaburannyi N."/>
            <person name="Bunk B."/>
            <person name="Overmann J."/>
            <person name="Mueller R."/>
        </authorList>
    </citation>
    <scope>NUCLEOTIDE SEQUENCE [LARGE SCALE GENOMIC DNA]</scope>
    <source>
        <strain evidence="2 3">So ce26</strain>
    </source>
</reference>
<dbReference type="RefSeq" id="WP_104986122.1">
    <property type="nucleotide sequence ID" value="NZ_CP012673.1"/>
</dbReference>
<dbReference type="OrthoDB" id="9805121at2"/>
<evidence type="ECO:0000313" key="3">
    <source>
        <dbReference type="Proteomes" id="UP000238348"/>
    </source>
</evidence>
<gene>
    <name evidence="2" type="ORF">SOCE26_097660</name>
</gene>
<evidence type="ECO:0000313" key="2">
    <source>
        <dbReference type="EMBL" id="AUX48235.1"/>
    </source>
</evidence>
<dbReference type="EMBL" id="CP012673">
    <property type="protein sequence ID" value="AUX48235.1"/>
    <property type="molecule type" value="Genomic_DNA"/>
</dbReference>
<dbReference type="Pfam" id="PF25107">
    <property type="entry name" value="VWA7_N"/>
    <property type="match status" value="1"/>
</dbReference>
<feature type="domain" description="VWA7 N-terminal" evidence="1">
    <location>
        <begin position="95"/>
        <end position="164"/>
    </location>
</feature>
<dbReference type="AlphaFoldDB" id="A0A2L0F9H1"/>
<accession>A0A2L0F9H1</accession>